<organism evidence="2 3">
    <name type="scientific">Actinotalea fermentans</name>
    <dbReference type="NCBI Taxonomy" id="43671"/>
    <lineage>
        <taxon>Bacteria</taxon>
        <taxon>Bacillati</taxon>
        <taxon>Actinomycetota</taxon>
        <taxon>Actinomycetes</taxon>
        <taxon>Micrococcales</taxon>
        <taxon>Cellulomonadaceae</taxon>
        <taxon>Actinotalea</taxon>
    </lineage>
</organism>
<dbReference type="AlphaFoldDB" id="A0A511YUH2"/>
<evidence type="ECO:0000313" key="3">
    <source>
        <dbReference type="Proteomes" id="UP000321484"/>
    </source>
</evidence>
<evidence type="ECO:0000256" key="1">
    <source>
        <dbReference type="SAM" id="MobiDB-lite"/>
    </source>
</evidence>
<reference evidence="2 3" key="1">
    <citation type="submission" date="2019-07" db="EMBL/GenBank/DDBJ databases">
        <title>Whole genome shotgun sequence of Actinotalea fermentans NBRC 105374.</title>
        <authorList>
            <person name="Hosoyama A."/>
            <person name="Uohara A."/>
            <person name="Ohji S."/>
            <person name="Ichikawa N."/>
        </authorList>
    </citation>
    <scope>NUCLEOTIDE SEQUENCE [LARGE SCALE GENOMIC DNA]</scope>
    <source>
        <strain evidence="2 3">NBRC 105374</strain>
    </source>
</reference>
<dbReference type="EMBL" id="BJYK01000001">
    <property type="protein sequence ID" value="GEN78840.1"/>
    <property type="molecule type" value="Genomic_DNA"/>
</dbReference>
<name>A0A511YUH2_9CELL</name>
<comment type="caution">
    <text evidence="2">The sequence shown here is derived from an EMBL/GenBank/DDBJ whole genome shotgun (WGS) entry which is preliminary data.</text>
</comment>
<sequence>MRRLFWMGLGAVGAVVVVQRARSAVKRLPDTVAEAVTAQVGQAGQRASSALHEAVDVFRAARAERETELVTALLVEPEGGTERRPRTARAEPPASRGDRGDEVWDDDPWGPADDED</sequence>
<feature type="region of interest" description="Disordered" evidence="1">
    <location>
        <begin position="76"/>
        <end position="116"/>
    </location>
</feature>
<accession>A0A511YUH2</accession>
<dbReference type="Proteomes" id="UP000321484">
    <property type="component" value="Unassembled WGS sequence"/>
</dbReference>
<gene>
    <name evidence="2" type="ORF">AFE02nite_05740</name>
</gene>
<keyword evidence="3" id="KW-1185">Reference proteome</keyword>
<evidence type="ECO:0000313" key="2">
    <source>
        <dbReference type="EMBL" id="GEN78840.1"/>
    </source>
</evidence>
<dbReference type="RefSeq" id="WP_052113880.1">
    <property type="nucleotide sequence ID" value="NZ_BJYK01000001.1"/>
</dbReference>
<protein>
    <submittedName>
        <fullName evidence="2">Uncharacterized protein</fullName>
    </submittedName>
</protein>
<feature type="compositionally biased region" description="Basic and acidic residues" evidence="1">
    <location>
        <begin position="80"/>
        <end position="89"/>
    </location>
</feature>
<feature type="compositionally biased region" description="Acidic residues" evidence="1">
    <location>
        <begin position="103"/>
        <end position="116"/>
    </location>
</feature>
<proteinExistence type="predicted"/>